<evidence type="ECO:0000313" key="4">
    <source>
        <dbReference type="WBParaSite" id="EVEC_0000909201-mRNA-1"/>
    </source>
</evidence>
<gene>
    <name evidence="2" type="ORF">EVEC_LOCUS8533</name>
</gene>
<keyword evidence="1" id="KW-0472">Membrane</keyword>
<protein>
    <submittedName>
        <fullName evidence="4">Protein SSUH2 homolog</fullName>
    </submittedName>
</protein>
<dbReference type="OrthoDB" id="3355217at2759"/>
<dbReference type="WBParaSite" id="EVEC_0000909201-mRNA-1">
    <property type="protein sequence ID" value="EVEC_0000909201-mRNA-1"/>
    <property type="gene ID" value="EVEC_0000909201"/>
</dbReference>
<dbReference type="EMBL" id="UXUI01009468">
    <property type="protein sequence ID" value="VDD93782.1"/>
    <property type="molecule type" value="Genomic_DNA"/>
</dbReference>
<proteinExistence type="predicted"/>
<reference evidence="2 3" key="2">
    <citation type="submission" date="2018-10" db="EMBL/GenBank/DDBJ databases">
        <authorList>
            <consortium name="Pathogen Informatics"/>
        </authorList>
    </citation>
    <scope>NUCLEOTIDE SEQUENCE [LARGE SCALE GENOMIC DNA]</scope>
</reference>
<evidence type="ECO:0000313" key="3">
    <source>
        <dbReference type="Proteomes" id="UP000274131"/>
    </source>
</evidence>
<dbReference type="PANTHER" id="PTHR48465:SF1">
    <property type="entry name" value="PROTEIN SSUH2 HOMOLOG"/>
    <property type="match status" value="1"/>
</dbReference>
<keyword evidence="1" id="KW-0812">Transmembrane</keyword>
<feature type="transmembrane region" description="Helical" evidence="1">
    <location>
        <begin position="28"/>
        <end position="51"/>
    </location>
</feature>
<dbReference type="AlphaFoldDB" id="A0A158QBC5"/>
<keyword evidence="1" id="KW-1133">Transmembrane helix</keyword>
<dbReference type="STRING" id="51028.A0A158QBC5"/>
<keyword evidence="3" id="KW-1185">Reference proteome</keyword>
<dbReference type="PANTHER" id="PTHR48465">
    <property type="entry name" value="PROTEIN SSUH2 HOMOLOG"/>
    <property type="match status" value="1"/>
</dbReference>
<name>A0A158QBC5_ENTVE</name>
<dbReference type="InterPro" id="IPR052789">
    <property type="entry name" value="SSUH2_homolog"/>
</dbReference>
<accession>A0A158QBC5</accession>
<organism evidence="4">
    <name type="scientific">Enterobius vermicularis</name>
    <name type="common">Human pinworm</name>
    <dbReference type="NCBI Taxonomy" id="51028"/>
    <lineage>
        <taxon>Eukaryota</taxon>
        <taxon>Metazoa</taxon>
        <taxon>Ecdysozoa</taxon>
        <taxon>Nematoda</taxon>
        <taxon>Chromadorea</taxon>
        <taxon>Rhabditida</taxon>
        <taxon>Spirurina</taxon>
        <taxon>Oxyuridomorpha</taxon>
        <taxon>Oxyuroidea</taxon>
        <taxon>Oxyuridae</taxon>
        <taxon>Enterobius</taxon>
    </lineage>
</organism>
<evidence type="ECO:0000313" key="2">
    <source>
        <dbReference type="EMBL" id="VDD93782.1"/>
    </source>
</evidence>
<dbReference type="Proteomes" id="UP000274131">
    <property type="component" value="Unassembled WGS sequence"/>
</dbReference>
<sequence>MRRDDTGGRKGRIRIEITMKQRIVKFDLSLLFLLVKQKKIFLILYSSIFFFSSFEDGNGPKRYFDDVRRITEDEVREALRREAKRHKYWSSKTVKKMEIEDIVTVACYHYALESFTETRCTTKATEGVTLGQFLEYRDEAGSSSFNMNPWDYEFEPEEEFVERTKVVTMPGTSELQTCATCNAQGLIHCFYCRGYGTDKCGYCRGTGMKAGVAHPAVYTHPMIGTFPHSDMTRGYPGTGTAIIRPPSGDMAYGVGTPIHFMAKAGVPPPGIGQHDLCLFCHGRGLSDCSHCKGHGKKPCTVCGGSGTVRQFIKLRITLAVERSDFYTQCEVPEKLLQRAEGQIVVNETLPYVLPIKSHPLNEVNVKSRQLCVQHLDKCIGKSRIIRVYDDNFPFLVAYLESDQSKNHTSKLHRLIGHFKKGGNVLSWVRIHHSYGFLLFFNFQQRHCLIAIPVAKVRFHLGTKTGNFYIYGNEHSCYAPNYPTRCSIL</sequence>
<reference evidence="4" key="1">
    <citation type="submission" date="2016-04" db="UniProtKB">
        <authorList>
            <consortium name="WormBaseParasite"/>
        </authorList>
    </citation>
    <scope>IDENTIFICATION</scope>
</reference>
<evidence type="ECO:0000256" key="1">
    <source>
        <dbReference type="SAM" id="Phobius"/>
    </source>
</evidence>